<sequence>MIHHDTAKVIIIDKMPSCRFGRRSQCQGQRFAHPVFSFVETSPTEESSNESDTESFWSQLIDMLDEGILEFTRQMSLKEQEPKKESPQEKCGLRRNSIDPVNTFIEAPLPVPEKPAKPQAIEIPVNVEKVESSPVKKNAEVDIEFPTEASD</sequence>
<evidence type="ECO:0000256" key="1">
    <source>
        <dbReference type="SAM" id="MobiDB-lite"/>
    </source>
</evidence>
<accession>A0A8J2J7U8</accession>
<name>A0A8J2J7U8_9HEXA</name>
<comment type="caution">
    <text evidence="2">The sequence shown here is derived from an EMBL/GenBank/DDBJ whole genome shotgun (WGS) entry which is preliminary data.</text>
</comment>
<dbReference type="Proteomes" id="UP000708208">
    <property type="component" value="Unassembled WGS sequence"/>
</dbReference>
<dbReference type="EMBL" id="CAJVCH010029914">
    <property type="protein sequence ID" value="CAG7708016.1"/>
    <property type="molecule type" value="Genomic_DNA"/>
</dbReference>
<proteinExistence type="predicted"/>
<dbReference type="AlphaFoldDB" id="A0A8J2J7U8"/>
<evidence type="ECO:0000313" key="3">
    <source>
        <dbReference type="Proteomes" id="UP000708208"/>
    </source>
</evidence>
<gene>
    <name evidence="2" type="ORF">AFUS01_LOCUS4756</name>
</gene>
<feature type="compositionally biased region" description="Basic and acidic residues" evidence="1">
    <location>
        <begin position="77"/>
        <end position="92"/>
    </location>
</feature>
<feature type="region of interest" description="Disordered" evidence="1">
    <location>
        <begin position="77"/>
        <end position="97"/>
    </location>
</feature>
<evidence type="ECO:0000313" key="2">
    <source>
        <dbReference type="EMBL" id="CAG7708016.1"/>
    </source>
</evidence>
<reference evidence="2" key="1">
    <citation type="submission" date="2021-06" db="EMBL/GenBank/DDBJ databases">
        <authorList>
            <person name="Hodson N. C."/>
            <person name="Mongue J. A."/>
            <person name="Jaron S. K."/>
        </authorList>
    </citation>
    <scope>NUCLEOTIDE SEQUENCE</scope>
</reference>
<organism evidence="2 3">
    <name type="scientific">Allacma fusca</name>
    <dbReference type="NCBI Taxonomy" id="39272"/>
    <lineage>
        <taxon>Eukaryota</taxon>
        <taxon>Metazoa</taxon>
        <taxon>Ecdysozoa</taxon>
        <taxon>Arthropoda</taxon>
        <taxon>Hexapoda</taxon>
        <taxon>Collembola</taxon>
        <taxon>Symphypleona</taxon>
        <taxon>Sminthuridae</taxon>
        <taxon>Allacma</taxon>
    </lineage>
</organism>
<keyword evidence="3" id="KW-1185">Reference proteome</keyword>
<protein>
    <submittedName>
        <fullName evidence="2">Uncharacterized protein</fullName>
    </submittedName>
</protein>